<organism evidence="2 3">
    <name type="scientific">Prochlorococcus marinus str. XMU1401</name>
    <dbReference type="NCBI Taxonomy" id="2052594"/>
    <lineage>
        <taxon>Bacteria</taxon>
        <taxon>Bacillati</taxon>
        <taxon>Cyanobacteriota</taxon>
        <taxon>Cyanophyceae</taxon>
        <taxon>Synechococcales</taxon>
        <taxon>Prochlorococcaceae</taxon>
        <taxon>Prochlorococcus</taxon>
    </lineage>
</organism>
<accession>A0A8I1X695</accession>
<dbReference type="RefSeq" id="WP_100883943.1">
    <property type="nucleotide sequence ID" value="NZ_JAAORC010000002.1"/>
</dbReference>
<dbReference type="Gene3D" id="3.40.50.150">
    <property type="entry name" value="Vaccinia Virus protein VP39"/>
    <property type="match status" value="1"/>
</dbReference>
<dbReference type="GO" id="GO:0032259">
    <property type="term" value="P:methylation"/>
    <property type="evidence" value="ECO:0007669"/>
    <property type="project" value="UniProtKB-KW"/>
</dbReference>
<dbReference type="SUPFAM" id="SSF53335">
    <property type="entry name" value="S-adenosyl-L-methionine-dependent methyltransferases"/>
    <property type="match status" value="1"/>
</dbReference>
<dbReference type="CDD" id="cd02440">
    <property type="entry name" value="AdoMet_MTases"/>
    <property type="match status" value="1"/>
</dbReference>
<dbReference type="PANTHER" id="PTHR43861">
    <property type="entry name" value="TRANS-ACONITATE 2-METHYLTRANSFERASE-RELATED"/>
    <property type="match status" value="1"/>
</dbReference>
<dbReference type="InterPro" id="IPR029063">
    <property type="entry name" value="SAM-dependent_MTases_sf"/>
</dbReference>
<name>A0A8I1X695_PROMR</name>
<dbReference type="Pfam" id="PF08241">
    <property type="entry name" value="Methyltransf_11"/>
    <property type="match status" value="1"/>
</dbReference>
<feature type="domain" description="Methyltransferase type 11" evidence="1">
    <location>
        <begin position="53"/>
        <end position="142"/>
    </location>
</feature>
<dbReference type="PANTHER" id="PTHR43861:SF1">
    <property type="entry name" value="TRANS-ACONITATE 2-METHYLTRANSFERASE"/>
    <property type="match status" value="1"/>
</dbReference>
<dbReference type="Proteomes" id="UP000666562">
    <property type="component" value="Unassembled WGS sequence"/>
</dbReference>
<gene>
    <name evidence="2" type="ORF">HA142_07200</name>
</gene>
<protein>
    <submittedName>
        <fullName evidence="2">Class I SAM-dependent methyltransferase</fullName>
    </submittedName>
</protein>
<dbReference type="InterPro" id="IPR013216">
    <property type="entry name" value="Methyltransf_11"/>
</dbReference>
<evidence type="ECO:0000313" key="2">
    <source>
        <dbReference type="EMBL" id="MBO8223298.1"/>
    </source>
</evidence>
<sequence length="243" mass="28475">MDRIEREKKFHDKRFAGSDSDRDVVLKYYSITANIVEKYQSIIRRECPNKDVLEYGCGKARYAQKWIDMGARYTGIDISSKGIEKAILNVPSGKFYEMNAEEMTFPKNNFDLIFGTGILHHLDLLKAVRSITKVLRKEGQITFIEPLGHNPFINLYRWLTPKLRSEDEHPLLDKDLKLFLNYFEVVEVSYFNLTTFFAVPFRNSIFFKPLLRALVAFDNFIFKIKPLRKFAWIVVLNCKGPKK</sequence>
<keyword evidence="2" id="KW-0808">Transferase</keyword>
<evidence type="ECO:0000259" key="1">
    <source>
        <dbReference type="Pfam" id="PF08241"/>
    </source>
</evidence>
<dbReference type="EMBL" id="JAAORC010000002">
    <property type="protein sequence ID" value="MBO8223298.1"/>
    <property type="molecule type" value="Genomic_DNA"/>
</dbReference>
<proteinExistence type="predicted"/>
<evidence type="ECO:0000313" key="3">
    <source>
        <dbReference type="Proteomes" id="UP000666562"/>
    </source>
</evidence>
<keyword evidence="2" id="KW-0489">Methyltransferase</keyword>
<dbReference type="AlphaFoldDB" id="A0A8I1X695"/>
<dbReference type="GO" id="GO:0008757">
    <property type="term" value="F:S-adenosylmethionine-dependent methyltransferase activity"/>
    <property type="evidence" value="ECO:0007669"/>
    <property type="project" value="InterPro"/>
</dbReference>
<comment type="caution">
    <text evidence="2">The sequence shown here is derived from an EMBL/GenBank/DDBJ whole genome shotgun (WGS) entry which is preliminary data.</text>
</comment>
<reference evidence="2" key="1">
    <citation type="submission" date="2020-03" db="EMBL/GenBank/DDBJ databases">
        <title>Genome differentiation and subclade ecological adaptation of Prochlorococcus HLII clade in the global ocean.</title>
        <authorList>
            <person name="Yan W."/>
            <person name="Fen X."/>
            <person name="Zhang W."/>
        </authorList>
    </citation>
    <scope>NUCLEOTIDE SEQUENCE</scope>
    <source>
        <strain evidence="2">XMU1401</strain>
    </source>
</reference>